<evidence type="ECO:0000313" key="2">
    <source>
        <dbReference type="Proteomes" id="UP000250088"/>
    </source>
</evidence>
<evidence type="ECO:0008006" key="3">
    <source>
        <dbReference type="Google" id="ProtNLM"/>
    </source>
</evidence>
<gene>
    <name evidence="1" type="ORF">B1756_10635</name>
</gene>
<dbReference type="GeneID" id="32894540"/>
<dbReference type="KEGG" id="naj:B1756_10635"/>
<proteinExistence type="predicted"/>
<protein>
    <recommendedName>
        <fullName evidence="3">Antitoxin</fullName>
    </recommendedName>
</protein>
<dbReference type="OrthoDB" id="9187at2157"/>
<name>A0A2Z2HSJ0_9EURY</name>
<evidence type="ECO:0000313" key="1">
    <source>
        <dbReference type="EMBL" id="ARS90140.1"/>
    </source>
</evidence>
<dbReference type="RefSeq" id="WP_086888514.1">
    <property type="nucleotide sequence ID" value="NZ_CP019893.1"/>
</dbReference>
<dbReference type="EMBL" id="CP019893">
    <property type="protein sequence ID" value="ARS90140.1"/>
    <property type="molecule type" value="Genomic_DNA"/>
</dbReference>
<dbReference type="AlphaFoldDB" id="A0A2Z2HSJ0"/>
<dbReference type="Proteomes" id="UP000250088">
    <property type="component" value="Chromosome"/>
</dbReference>
<reference evidence="2" key="1">
    <citation type="submission" date="2017-02" db="EMBL/GenBank/DDBJ databases">
        <title>Natronthermophilus aegyptiacus gen. nov.,sp. nov., an aerobic, extremely halophilic alkalithermophilic archaeon isolated from the athalassohaline Wadi An Natrun, Egypt.</title>
        <authorList>
            <person name="Zhao B."/>
        </authorList>
    </citation>
    <scope>NUCLEOTIDE SEQUENCE [LARGE SCALE GENOMIC DNA]</scope>
    <source>
        <strain evidence="2">JW/NM-HA 15</strain>
    </source>
</reference>
<sequence length="77" mass="9133">MTKMIRVPDEYHAWVKAHNRDDETMFETLRRLTREPDPEALAGILSSDEVEEARAAAERFGGRDRERWKRAREAFEE</sequence>
<organism evidence="1 2">
    <name type="scientific">Natrarchaeobaculum aegyptiacum</name>
    <dbReference type="NCBI Taxonomy" id="745377"/>
    <lineage>
        <taxon>Archaea</taxon>
        <taxon>Methanobacteriati</taxon>
        <taxon>Methanobacteriota</taxon>
        <taxon>Stenosarchaea group</taxon>
        <taxon>Halobacteria</taxon>
        <taxon>Halobacteriales</taxon>
        <taxon>Natrialbaceae</taxon>
        <taxon>Natrarchaeobaculum</taxon>
    </lineage>
</organism>
<keyword evidence="2" id="KW-1185">Reference proteome</keyword>
<accession>A0A2Z2HSJ0</accession>